<reference evidence="1 2" key="1">
    <citation type="journal article" date="2022" name="New Phytol.">
        <title>Ecological generalism drives hyperdiversity of secondary metabolite gene clusters in xylarialean endophytes.</title>
        <authorList>
            <person name="Franco M.E.E."/>
            <person name="Wisecaver J.H."/>
            <person name="Arnold A.E."/>
            <person name="Ju Y.M."/>
            <person name="Slot J.C."/>
            <person name="Ahrendt S."/>
            <person name="Moore L.P."/>
            <person name="Eastman K.E."/>
            <person name="Scott K."/>
            <person name="Konkel Z."/>
            <person name="Mondo S.J."/>
            <person name="Kuo A."/>
            <person name="Hayes R.D."/>
            <person name="Haridas S."/>
            <person name="Andreopoulos B."/>
            <person name="Riley R."/>
            <person name="LaButti K."/>
            <person name="Pangilinan J."/>
            <person name="Lipzen A."/>
            <person name="Amirebrahimi M."/>
            <person name="Yan J."/>
            <person name="Adam C."/>
            <person name="Keymanesh K."/>
            <person name="Ng V."/>
            <person name="Louie K."/>
            <person name="Northen T."/>
            <person name="Drula E."/>
            <person name="Henrissat B."/>
            <person name="Hsieh H.M."/>
            <person name="Youens-Clark K."/>
            <person name="Lutzoni F."/>
            <person name="Miadlikowska J."/>
            <person name="Eastwood D.C."/>
            <person name="Hamelin R.C."/>
            <person name="Grigoriev I.V."/>
            <person name="U'Ren J.M."/>
        </authorList>
    </citation>
    <scope>NUCLEOTIDE SEQUENCE [LARGE SCALE GENOMIC DNA]</scope>
    <source>
        <strain evidence="1 2">CBS 119005</strain>
    </source>
</reference>
<proteinExistence type="predicted"/>
<evidence type="ECO:0000313" key="2">
    <source>
        <dbReference type="Proteomes" id="UP001497700"/>
    </source>
</evidence>
<comment type="caution">
    <text evidence="1">The sequence shown here is derived from an EMBL/GenBank/DDBJ whole genome shotgun (WGS) entry which is preliminary data.</text>
</comment>
<sequence length="420" mass="47679">MSTITQVEEPAVRARSVKVVSSKRRTQVVGLGLTNILSQTLNAQQQPTLPDINTLRKAIPAHCFKPSTWRSMSYVVRDLAMAAALVYGALAFIPSIANPTYRTLAWIAYGFIQGLVGVGIWILAHECGHSAFSVHRYLNEFVGWVLHSILLVPFFSWKFSHARHHRFTGHMQKDMAFVPRTSPSYFVRTLAGALDSVIDLEMLEDAPLVNLIRLLGQQLGGWQVYMLLNATSGEDSMQKQEAKWWRRSHFDPFSGVFRPQEALYILISDLGLALVAAGLYYSSLALDWQTVFLLYGVPYFWINHWLVAITYLHHTHQDVPHYDGERWTFVAGALATVDRDFGFVGRHVFHGIIDTHVVHHLFSRIPFYYAEEATKAIKPLLGDLYHSDDRSFMGQLWETSRSCQYVESDPANPGVLKWAQ</sequence>
<evidence type="ECO:0000313" key="1">
    <source>
        <dbReference type="EMBL" id="KAI4858758.1"/>
    </source>
</evidence>
<keyword evidence="2" id="KW-1185">Reference proteome</keyword>
<gene>
    <name evidence="1" type="ORF">F4820DRAFT_204729</name>
</gene>
<dbReference type="Proteomes" id="UP001497700">
    <property type="component" value="Unassembled WGS sequence"/>
</dbReference>
<dbReference type="EMBL" id="MU393692">
    <property type="protein sequence ID" value="KAI4858758.1"/>
    <property type="molecule type" value="Genomic_DNA"/>
</dbReference>
<name>A0ACB9YH85_9PEZI</name>
<accession>A0ACB9YH85</accession>
<protein>
    <submittedName>
        <fullName evidence="1">Fatty acid desaturase-domain-containing protein</fullName>
    </submittedName>
</protein>
<organism evidence="1 2">
    <name type="scientific">Hypoxylon rubiginosum</name>
    <dbReference type="NCBI Taxonomy" id="110542"/>
    <lineage>
        <taxon>Eukaryota</taxon>
        <taxon>Fungi</taxon>
        <taxon>Dikarya</taxon>
        <taxon>Ascomycota</taxon>
        <taxon>Pezizomycotina</taxon>
        <taxon>Sordariomycetes</taxon>
        <taxon>Xylariomycetidae</taxon>
        <taxon>Xylariales</taxon>
        <taxon>Hypoxylaceae</taxon>
        <taxon>Hypoxylon</taxon>
    </lineage>
</organism>